<sequence length="78" mass="8556">MVAHAPRGWTSENNLTGERLELRRFDWGEWLLVRCRLSATKRNGPSGSRRRLSSIGVRGIASALASKTGTSATDSLTQ</sequence>
<proteinExistence type="predicted"/>
<dbReference type="Proteomes" id="UP000887572">
    <property type="component" value="Unplaced"/>
</dbReference>
<dbReference type="AlphaFoldDB" id="A0A914HIW3"/>
<dbReference type="WBParaSite" id="Gr19_v10_g1865.t1">
    <property type="protein sequence ID" value="Gr19_v10_g1865.t1"/>
    <property type="gene ID" value="Gr19_v10_g1865"/>
</dbReference>
<protein>
    <submittedName>
        <fullName evidence="2">Uncharacterized protein</fullName>
    </submittedName>
</protein>
<name>A0A914HIW3_GLORO</name>
<evidence type="ECO:0000313" key="1">
    <source>
        <dbReference type="Proteomes" id="UP000887572"/>
    </source>
</evidence>
<keyword evidence="1" id="KW-1185">Reference proteome</keyword>
<reference evidence="2" key="1">
    <citation type="submission" date="2022-11" db="UniProtKB">
        <authorList>
            <consortium name="WormBaseParasite"/>
        </authorList>
    </citation>
    <scope>IDENTIFICATION</scope>
</reference>
<evidence type="ECO:0000313" key="2">
    <source>
        <dbReference type="WBParaSite" id="Gr19_v10_g1865.t1"/>
    </source>
</evidence>
<accession>A0A914HIW3</accession>
<organism evidence="1 2">
    <name type="scientific">Globodera rostochiensis</name>
    <name type="common">Golden nematode worm</name>
    <name type="synonym">Heterodera rostochiensis</name>
    <dbReference type="NCBI Taxonomy" id="31243"/>
    <lineage>
        <taxon>Eukaryota</taxon>
        <taxon>Metazoa</taxon>
        <taxon>Ecdysozoa</taxon>
        <taxon>Nematoda</taxon>
        <taxon>Chromadorea</taxon>
        <taxon>Rhabditida</taxon>
        <taxon>Tylenchina</taxon>
        <taxon>Tylenchomorpha</taxon>
        <taxon>Tylenchoidea</taxon>
        <taxon>Heteroderidae</taxon>
        <taxon>Heteroderinae</taxon>
        <taxon>Globodera</taxon>
    </lineage>
</organism>